<comment type="caution">
    <text evidence="11">The sequence shown here is derived from an EMBL/GenBank/DDBJ whole genome shotgun (WGS) entry which is preliminary data.</text>
</comment>
<name>A0ABY2Q7Y1_9HYPH</name>
<feature type="signal peptide" evidence="10">
    <location>
        <begin position="1"/>
        <end position="22"/>
    </location>
</feature>
<accession>A0ABY2Q7Y1</accession>
<organism evidence="11 12">
    <name type="scientific">Ollibium composti</name>
    <dbReference type="NCBI Taxonomy" id="2675109"/>
    <lineage>
        <taxon>Bacteria</taxon>
        <taxon>Pseudomonadati</taxon>
        <taxon>Pseudomonadota</taxon>
        <taxon>Alphaproteobacteria</taxon>
        <taxon>Hyphomicrobiales</taxon>
        <taxon>Phyllobacteriaceae</taxon>
        <taxon>Ollibium</taxon>
    </lineage>
</organism>
<comment type="domain">
    <text evidence="10">Consists of 16-stranded beta-barrel sheets, with large surface-exposed loops, that form a transmembrane pore at the center of each barrel. The pore is partially ocluded by a peptide loop that folds into the pore lumen.</text>
</comment>
<evidence type="ECO:0000256" key="8">
    <source>
        <dbReference type="ARBA" id="ARBA00023136"/>
    </source>
</evidence>
<keyword evidence="7 10" id="KW-0626">Porin</keyword>
<keyword evidence="5 10" id="KW-0732">Signal</keyword>
<evidence type="ECO:0000256" key="5">
    <source>
        <dbReference type="ARBA" id="ARBA00022729"/>
    </source>
</evidence>
<sequence length="365" mass="38974">MNIKSLLFGSAAALVAVSGARAADAVVVAEPEPAEYVKICDVYGAGYFYIPGTETCMRISGYVRYTASVGSEFNGYDGKWNADKRDGDMQGTWSKETKIVLNVDTGQETEYGTLSTHAGIKANWGTGLDAADETIGTGAAALDSAYIKLGGLMIGYADSIFADWTGYAGAAINNSFIQYGDDHNTNQISYTFDAGNGFSAILGFEQGQHDSDVIDSYVPHVVGGAKFTQGWGGISAVAAYNSVWEEWAAKARLDVNVNEQFSLFVMGGYGTDDHVDYNDYKPWGGNWAVWGGGSFKANEKATIYAEASYDDNKDIAASLGVAYSLVPGFIIKPEVNYTKYGNVAANGALAGEDGWGGVIRFQRNF</sequence>
<feature type="chain" id="PRO_5044979815" description="Porin" evidence="10">
    <location>
        <begin position="23"/>
        <end position="365"/>
    </location>
</feature>
<evidence type="ECO:0000256" key="9">
    <source>
        <dbReference type="ARBA" id="ARBA00023237"/>
    </source>
</evidence>
<evidence type="ECO:0000313" key="12">
    <source>
        <dbReference type="Proteomes" id="UP000306441"/>
    </source>
</evidence>
<protein>
    <recommendedName>
        <fullName evidence="10">Porin</fullName>
    </recommendedName>
</protein>
<evidence type="ECO:0000313" key="11">
    <source>
        <dbReference type="EMBL" id="THF56711.1"/>
    </source>
</evidence>
<keyword evidence="12" id="KW-1185">Reference proteome</keyword>
<comment type="similarity">
    <text evidence="1 10">Belongs to the alphaproteobacteria porin family.</text>
</comment>
<dbReference type="RefSeq" id="WP_136358016.1">
    <property type="nucleotide sequence ID" value="NZ_SSNY01000007.1"/>
</dbReference>
<evidence type="ECO:0000256" key="4">
    <source>
        <dbReference type="ARBA" id="ARBA00022692"/>
    </source>
</evidence>
<evidence type="ECO:0000256" key="7">
    <source>
        <dbReference type="ARBA" id="ARBA00023114"/>
    </source>
</evidence>
<reference evidence="11 12" key="1">
    <citation type="submission" date="2019-04" db="EMBL/GenBank/DDBJ databases">
        <title>Mesorhizobium composti sp. nov., isolated from compost.</title>
        <authorList>
            <person name="Lin S.-Y."/>
            <person name="Hameed A."/>
            <person name="Hsieh Y.-T."/>
            <person name="Young C.-C."/>
        </authorList>
    </citation>
    <scope>NUCLEOTIDE SEQUENCE [LARGE SCALE GENOMIC DNA]</scope>
    <source>
        <strain evidence="11 12">CC-YTH430</strain>
    </source>
</reference>
<comment type="function">
    <text evidence="10">Forms passive diffusion pores that allow small molecular weight hydrophilic materials across the outer membrane.</text>
</comment>
<dbReference type="Pfam" id="PF02530">
    <property type="entry name" value="Porin_2"/>
    <property type="match status" value="1"/>
</dbReference>
<keyword evidence="9 10" id="KW-0998">Cell outer membrane</keyword>
<dbReference type="Proteomes" id="UP000306441">
    <property type="component" value="Unassembled WGS sequence"/>
</dbReference>
<dbReference type="SUPFAM" id="SSF56935">
    <property type="entry name" value="Porins"/>
    <property type="match status" value="1"/>
</dbReference>
<keyword evidence="3 10" id="KW-1134">Transmembrane beta strand</keyword>
<keyword evidence="4 10" id="KW-0812">Transmembrane</keyword>
<dbReference type="EMBL" id="SSNY01000007">
    <property type="protein sequence ID" value="THF56711.1"/>
    <property type="molecule type" value="Genomic_DNA"/>
</dbReference>
<keyword evidence="6 10" id="KW-0406">Ion transport</keyword>
<comment type="subcellular location">
    <subcellularLocation>
        <location evidence="10">Cell outer membrane</location>
        <topology evidence="10">Multi-pass membrane protein</topology>
    </subcellularLocation>
</comment>
<evidence type="ECO:0000256" key="10">
    <source>
        <dbReference type="RuleBase" id="RU364005"/>
    </source>
</evidence>
<keyword evidence="2 10" id="KW-0813">Transport</keyword>
<dbReference type="InterPro" id="IPR003684">
    <property type="entry name" value="Porin_alphabac"/>
</dbReference>
<evidence type="ECO:0000256" key="2">
    <source>
        <dbReference type="ARBA" id="ARBA00022448"/>
    </source>
</evidence>
<proteinExistence type="inferred from homology"/>
<gene>
    <name evidence="11" type="ORF">E6C48_13485</name>
</gene>
<keyword evidence="8 10" id="KW-0472">Membrane</keyword>
<evidence type="ECO:0000256" key="3">
    <source>
        <dbReference type="ARBA" id="ARBA00022452"/>
    </source>
</evidence>
<evidence type="ECO:0000256" key="6">
    <source>
        <dbReference type="ARBA" id="ARBA00023065"/>
    </source>
</evidence>
<evidence type="ECO:0000256" key="1">
    <source>
        <dbReference type="ARBA" id="ARBA00009521"/>
    </source>
</evidence>